<organism evidence="7 8">
    <name type="scientific">Halomonas marinisediminis</name>
    <dbReference type="NCBI Taxonomy" id="2546095"/>
    <lineage>
        <taxon>Bacteria</taxon>
        <taxon>Pseudomonadati</taxon>
        <taxon>Pseudomonadota</taxon>
        <taxon>Gammaproteobacteria</taxon>
        <taxon>Oceanospirillales</taxon>
        <taxon>Halomonadaceae</taxon>
        <taxon>Halomonas</taxon>
    </lineage>
</organism>
<protein>
    <submittedName>
        <fullName evidence="7">Na+/H+ antiporter subunit D</fullName>
    </submittedName>
</protein>
<name>A0ABY2D268_9GAMM</name>
<gene>
    <name evidence="7" type="ORF">E0702_17220</name>
</gene>
<feature type="non-terminal residue" evidence="7">
    <location>
        <position position="1"/>
    </location>
</feature>
<evidence type="ECO:0000256" key="1">
    <source>
        <dbReference type="ARBA" id="ARBA00004651"/>
    </source>
</evidence>
<evidence type="ECO:0000313" key="8">
    <source>
        <dbReference type="Proteomes" id="UP000294823"/>
    </source>
</evidence>
<evidence type="ECO:0000256" key="2">
    <source>
        <dbReference type="ARBA" id="ARBA00022475"/>
    </source>
</evidence>
<proteinExistence type="predicted"/>
<accession>A0ABY2D268</accession>
<evidence type="ECO:0000256" key="3">
    <source>
        <dbReference type="ARBA" id="ARBA00022692"/>
    </source>
</evidence>
<keyword evidence="3 6" id="KW-0812">Transmembrane</keyword>
<comment type="subcellular location">
    <subcellularLocation>
        <location evidence="1">Cell membrane</location>
        <topology evidence="1">Multi-pass membrane protein</topology>
    </subcellularLocation>
</comment>
<dbReference type="InterPro" id="IPR050586">
    <property type="entry name" value="CPA3_Na-H_Antiporter_D"/>
</dbReference>
<feature type="transmembrane region" description="Helical" evidence="6">
    <location>
        <begin position="72"/>
        <end position="91"/>
    </location>
</feature>
<dbReference type="Proteomes" id="UP000294823">
    <property type="component" value="Unassembled WGS sequence"/>
</dbReference>
<dbReference type="EMBL" id="SLTR01000417">
    <property type="protein sequence ID" value="TDA86018.1"/>
    <property type="molecule type" value="Genomic_DNA"/>
</dbReference>
<evidence type="ECO:0000256" key="6">
    <source>
        <dbReference type="SAM" id="Phobius"/>
    </source>
</evidence>
<evidence type="ECO:0000313" key="7">
    <source>
        <dbReference type="EMBL" id="TDA86018.1"/>
    </source>
</evidence>
<sequence>IVAVAVIVYSRFDVTEDEKRVGFHALSHALLVGVCGAFLTGDIFNLYVWFEVMLIASFGLLVIGGRRDQIDAAVKYVGLNLVATLAFLTGVG</sequence>
<comment type="caution">
    <text evidence="7">The sequence shown here is derived from an EMBL/GenBank/DDBJ whole genome shotgun (WGS) entry which is preliminary data.</text>
</comment>
<reference evidence="7 8" key="1">
    <citation type="submission" date="2019-03" db="EMBL/GenBank/DDBJ databases">
        <title>Halomonas marinisediminis sp. nov., a moderately halophilic bacterium isolated from the Bohai Gulf.</title>
        <authorList>
            <person name="Ji X."/>
        </authorList>
    </citation>
    <scope>NUCLEOTIDE SEQUENCE [LARGE SCALE GENOMIC DNA]</scope>
    <source>
        <strain evidence="7 8">204</strain>
    </source>
</reference>
<evidence type="ECO:0000256" key="5">
    <source>
        <dbReference type="ARBA" id="ARBA00023136"/>
    </source>
</evidence>
<feature type="non-terminal residue" evidence="7">
    <location>
        <position position="92"/>
    </location>
</feature>
<dbReference type="PANTHER" id="PTHR42703">
    <property type="entry name" value="NADH DEHYDROGENASE"/>
    <property type="match status" value="1"/>
</dbReference>
<evidence type="ECO:0000256" key="4">
    <source>
        <dbReference type="ARBA" id="ARBA00022989"/>
    </source>
</evidence>
<keyword evidence="8" id="KW-1185">Reference proteome</keyword>
<keyword evidence="4 6" id="KW-1133">Transmembrane helix</keyword>
<keyword evidence="5 6" id="KW-0472">Membrane</keyword>
<keyword evidence="2" id="KW-1003">Cell membrane</keyword>
<dbReference type="PANTHER" id="PTHR42703:SF1">
    <property type="entry name" value="NA(+)_H(+) ANTIPORTER SUBUNIT D1"/>
    <property type="match status" value="1"/>
</dbReference>
<feature type="transmembrane region" description="Helical" evidence="6">
    <location>
        <begin position="46"/>
        <end position="65"/>
    </location>
</feature>
<feature type="transmembrane region" description="Helical" evidence="6">
    <location>
        <begin position="21"/>
        <end position="40"/>
    </location>
</feature>